<evidence type="ECO:0000256" key="2">
    <source>
        <dbReference type="SAM" id="SignalP"/>
    </source>
</evidence>
<evidence type="ECO:0000313" key="3">
    <source>
        <dbReference type="EMBL" id="MTD55193.1"/>
    </source>
</evidence>
<evidence type="ECO:0000256" key="1">
    <source>
        <dbReference type="SAM" id="MobiDB-lite"/>
    </source>
</evidence>
<organism evidence="3 4">
    <name type="scientific">Amycolatopsis pithecellobii</name>
    <dbReference type="NCBI Taxonomy" id="664692"/>
    <lineage>
        <taxon>Bacteria</taxon>
        <taxon>Bacillati</taxon>
        <taxon>Actinomycetota</taxon>
        <taxon>Actinomycetes</taxon>
        <taxon>Pseudonocardiales</taxon>
        <taxon>Pseudonocardiaceae</taxon>
        <taxon>Amycolatopsis</taxon>
    </lineage>
</organism>
<feature type="region of interest" description="Disordered" evidence="1">
    <location>
        <begin position="30"/>
        <end position="55"/>
    </location>
</feature>
<feature type="compositionally biased region" description="Low complexity" evidence="1">
    <location>
        <begin position="34"/>
        <end position="46"/>
    </location>
</feature>
<accession>A0A6N7Z1C2</accession>
<keyword evidence="2" id="KW-0732">Signal</keyword>
<name>A0A6N7Z1C2_9PSEU</name>
<keyword evidence="4" id="KW-1185">Reference proteome</keyword>
<protein>
    <submittedName>
        <fullName evidence="3">Uncharacterized protein</fullName>
    </submittedName>
</protein>
<dbReference type="Proteomes" id="UP000440096">
    <property type="component" value="Unassembled WGS sequence"/>
</dbReference>
<feature type="signal peptide" evidence="2">
    <location>
        <begin position="1"/>
        <end position="25"/>
    </location>
</feature>
<dbReference type="EMBL" id="WMBA01000018">
    <property type="protein sequence ID" value="MTD55193.1"/>
    <property type="molecule type" value="Genomic_DNA"/>
</dbReference>
<dbReference type="OrthoDB" id="5245023at2"/>
<comment type="caution">
    <text evidence="3">The sequence shown here is derived from an EMBL/GenBank/DDBJ whole genome shotgun (WGS) entry which is preliminary data.</text>
</comment>
<proteinExistence type="predicted"/>
<evidence type="ECO:0000313" key="4">
    <source>
        <dbReference type="Proteomes" id="UP000440096"/>
    </source>
</evidence>
<reference evidence="3 4" key="1">
    <citation type="submission" date="2019-11" db="EMBL/GenBank/DDBJ databases">
        <title>Draft genome of Amycolatopsis RM579.</title>
        <authorList>
            <person name="Duangmal K."/>
            <person name="Mingma R."/>
        </authorList>
    </citation>
    <scope>NUCLEOTIDE SEQUENCE [LARGE SCALE GENOMIC DNA]</scope>
    <source>
        <strain evidence="3 4">RM579</strain>
    </source>
</reference>
<dbReference type="RefSeq" id="WP_154757389.1">
    <property type="nucleotide sequence ID" value="NZ_WMBA01000018.1"/>
</dbReference>
<feature type="chain" id="PRO_5038460477" evidence="2">
    <location>
        <begin position="26"/>
        <end position="166"/>
    </location>
</feature>
<dbReference type="AlphaFoldDB" id="A0A6N7Z1C2"/>
<gene>
    <name evidence="3" type="ORF">GKO32_14550</name>
</gene>
<sequence>MSAVVASGRRVTAAVLAGVVSLVVAACQSGNGGTATPSPAPAATSAPPAPATSPTRPVCADLVASGQALATTVGQLIQGTASRDQVRTAAAQMSSAIDSAQQAVGAQAGPRLNDAKAALQRVVDAAGAQPPDVAGMRAGANDLLAALRDAAASCQVAATPTATTGG</sequence>